<keyword evidence="1" id="KW-0479">Metal-binding</keyword>
<dbReference type="Gene3D" id="3.30.160.60">
    <property type="entry name" value="Classic Zinc Finger"/>
    <property type="match status" value="3"/>
</dbReference>
<feature type="compositionally biased region" description="Polar residues" evidence="6">
    <location>
        <begin position="36"/>
        <end position="48"/>
    </location>
</feature>
<evidence type="ECO:0000256" key="6">
    <source>
        <dbReference type="SAM" id="MobiDB-lite"/>
    </source>
</evidence>
<dbReference type="PROSITE" id="PS50157">
    <property type="entry name" value="ZINC_FINGER_C2H2_2"/>
    <property type="match status" value="3"/>
</dbReference>
<evidence type="ECO:0000256" key="2">
    <source>
        <dbReference type="ARBA" id="ARBA00022737"/>
    </source>
</evidence>
<dbReference type="PROSITE" id="PS00028">
    <property type="entry name" value="ZINC_FINGER_C2H2_1"/>
    <property type="match status" value="3"/>
</dbReference>
<evidence type="ECO:0000313" key="9">
    <source>
        <dbReference type="Proteomes" id="UP001158576"/>
    </source>
</evidence>
<evidence type="ECO:0000259" key="7">
    <source>
        <dbReference type="PROSITE" id="PS50157"/>
    </source>
</evidence>
<keyword evidence="4" id="KW-0862">Zinc</keyword>
<dbReference type="SMART" id="SM00355">
    <property type="entry name" value="ZnF_C2H2"/>
    <property type="match status" value="3"/>
</dbReference>
<feature type="region of interest" description="Disordered" evidence="6">
    <location>
        <begin position="134"/>
        <end position="230"/>
    </location>
</feature>
<dbReference type="PANTHER" id="PTHR23235:SF175">
    <property type="entry name" value="C2H2-TYPE DOMAIN-CONTAINING PROTEIN"/>
    <property type="match status" value="1"/>
</dbReference>
<keyword evidence="9" id="KW-1185">Reference proteome</keyword>
<evidence type="ECO:0000256" key="1">
    <source>
        <dbReference type="ARBA" id="ARBA00022723"/>
    </source>
</evidence>
<evidence type="ECO:0000313" key="8">
    <source>
        <dbReference type="EMBL" id="CAG5107952.1"/>
    </source>
</evidence>
<dbReference type="InterPro" id="IPR036236">
    <property type="entry name" value="Znf_C2H2_sf"/>
</dbReference>
<name>A0ABN7SV43_OIKDI</name>
<evidence type="ECO:0000256" key="4">
    <source>
        <dbReference type="ARBA" id="ARBA00022833"/>
    </source>
</evidence>
<feature type="domain" description="C2H2-type" evidence="7">
    <location>
        <begin position="400"/>
        <end position="423"/>
    </location>
</feature>
<dbReference type="InterPro" id="IPR013087">
    <property type="entry name" value="Znf_C2H2_type"/>
</dbReference>
<feature type="region of interest" description="Disordered" evidence="6">
    <location>
        <begin position="316"/>
        <end position="336"/>
    </location>
</feature>
<feature type="region of interest" description="Disordered" evidence="6">
    <location>
        <begin position="1"/>
        <end position="80"/>
    </location>
</feature>
<feature type="domain" description="C2H2-type" evidence="7">
    <location>
        <begin position="340"/>
        <end position="369"/>
    </location>
</feature>
<dbReference type="PANTHER" id="PTHR23235">
    <property type="entry name" value="KRUEPPEL-LIKE TRANSCRIPTION FACTOR"/>
    <property type="match status" value="1"/>
</dbReference>
<feature type="domain" description="C2H2-type" evidence="7">
    <location>
        <begin position="370"/>
        <end position="399"/>
    </location>
</feature>
<keyword evidence="2" id="KW-0677">Repeat</keyword>
<feature type="compositionally biased region" description="Low complexity" evidence="6">
    <location>
        <begin position="208"/>
        <end position="224"/>
    </location>
</feature>
<feature type="compositionally biased region" description="Polar residues" evidence="6">
    <location>
        <begin position="173"/>
        <end position="182"/>
    </location>
</feature>
<feature type="compositionally biased region" description="Low complexity" evidence="6">
    <location>
        <begin position="49"/>
        <end position="70"/>
    </location>
</feature>
<reference evidence="8 9" key="1">
    <citation type="submission" date="2021-04" db="EMBL/GenBank/DDBJ databases">
        <authorList>
            <person name="Bliznina A."/>
        </authorList>
    </citation>
    <scope>NUCLEOTIDE SEQUENCE [LARGE SCALE GENOMIC DNA]</scope>
</reference>
<keyword evidence="3 5" id="KW-0863">Zinc-finger</keyword>
<accession>A0ABN7SV43</accession>
<evidence type="ECO:0000256" key="5">
    <source>
        <dbReference type="PROSITE-ProRule" id="PRU00042"/>
    </source>
</evidence>
<sequence length="423" mass="45969">MTTLETGPPPQFDITHKTEPGYCPPTPADFSAFIPHSSNISSLTPSADSINQSTSPSSSSDNSTNSSTESPQFSYPFFSPQNSLKAPSSYPSYDSTPMYHPYNSGARPNAGPNPNFSKIKVEIEMRWGQNQMPNSFPHGASAGPIPGQMPSWPPQQLPATTNTGATGVPSPNPITDPQTSQVPPAPAAITDSSPPVTVPSPTNPLPSLPVSTPISSSQSSQVLPAPFPNPAHTPLMPLPVDPSQSQMPSMPFPGIPAVSSGLEAPWTGAWSTPHQMPQGMGMGYPFAPEWGWPNRLYPDFDPNLLPQDFLRGQGLGCPPAGLSVPRRTRKAPGKRKTTIHRCEYPGCAKTYTKSSHLKAHLRTHTGEKPYKCTWEGCGWKFARSDELTRHMRKHTGHRPFRCTLCERAFSRSDHLNLHMKRHL</sequence>
<dbReference type="Pfam" id="PF00096">
    <property type="entry name" value="zf-C2H2"/>
    <property type="match status" value="3"/>
</dbReference>
<feature type="compositionally biased region" description="Pro residues" evidence="6">
    <location>
        <begin position="196"/>
        <end position="207"/>
    </location>
</feature>
<dbReference type="EMBL" id="OU015566">
    <property type="protein sequence ID" value="CAG5107952.1"/>
    <property type="molecule type" value="Genomic_DNA"/>
</dbReference>
<evidence type="ECO:0000256" key="3">
    <source>
        <dbReference type="ARBA" id="ARBA00022771"/>
    </source>
</evidence>
<protein>
    <submittedName>
        <fullName evidence="8">Oidioi.mRNA.OKI2018_I69.chr1.g3568.t1.cds</fullName>
    </submittedName>
</protein>
<dbReference type="Proteomes" id="UP001158576">
    <property type="component" value="Chromosome 1"/>
</dbReference>
<organism evidence="8 9">
    <name type="scientific">Oikopleura dioica</name>
    <name type="common">Tunicate</name>
    <dbReference type="NCBI Taxonomy" id="34765"/>
    <lineage>
        <taxon>Eukaryota</taxon>
        <taxon>Metazoa</taxon>
        <taxon>Chordata</taxon>
        <taxon>Tunicata</taxon>
        <taxon>Appendicularia</taxon>
        <taxon>Copelata</taxon>
        <taxon>Oikopleuridae</taxon>
        <taxon>Oikopleura</taxon>
    </lineage>
</organism>
<proteinExistence type="predicted"/>
<feature type="compositionally biased region" description="Basic residues" evidence="6">
    <location>
        <begin position="326"/>
        <end position="336"/>
    </location>
</feature>
<gene>
    <name evidence="8" type="ORF">OKIOD_LOCUS12333</name>
</gene>
<dbReference type="SUPFAM" id="SSF57667">
    <property type="entry name" value="beta-beta-alpha zinc fingers"/>
    <property type="match status" value="2"/>
</dbReference>